<dbReference type="InterPro" id="IPR048297">
    <property type="entry name" value="DUF936_dom_pln"/>
</dbReference>
<name>A0A4V4H9N1_MUSBA</name>
<dbReference type="Pfam" id="PF21647">
    <property type="entry name" value="DUF6857"/>
    <property type="match status" value="1"/>
</dbReference>
<dbReference type="Pfam" id="PF06075">
    <property type="entry name" value="DUF936"/>
    <property type="match status" value="1"/>
</dbReference>
<feature type="compositionally biased region" description="Low complexity" evidence="1">
    <location>
        <begin position="353"/>
        <end position="362"/>
    </location>
</feature>
<feature type="compositionally biased region" description="Low complexity" evidence="1">
    <location>
        <begin position="241"/>
        <end position="250"/>
    </location>
</feature>
<feature type="region of interest" description="Disordered" evidence="1">
    <location>
        <begin position="390"/>
        <end position="422"/>
    </location>
</feature>
<proteinExistence type="predicted"/>
<evidence type="ECO:0000313" key="4">
    <source>
        <dbReference type="EMBL" id="THU72235.1"/>
    </source>
</evidence>
<feature type="compositionally biased region" description="Polar residues" evidence="1">
    <location>
        <begin position="544"/>
        <end position="553"/>
    </location>
</feature>
<dbReference type="EMBL" id="PYDT01000001">
    <property type="protein sequence ID" value="THU72235.1"/>
    <property type="molecule type" value="Genomic_DNA"/>
</dbReference>
<gene>
    <name evidence="4" type="ORF">C4D60_Mb04t09940</name>
</gene>
<feature type="domain" description="DUF936" evidence="2">
    <location>
        <begin position="4"/>
        <end position="125"/>
    </location>
</feature>
<feature type="region of interest" description="Disordered" evidence="1">
    <location>
        <begin position="347"/>
        <end position="376"/>
    </location>
</feature>
<feature type="compositionally biased region" description="Basic and acidic residues" evidence="1">
    <location>
        <begin position="363"/>
        <end position="376"/>
    </location>
</feature>
<feature type="region of interest" description="Disordered" evidence="1">
    <location>
        <begin position="532"/>
        <end position="553"/>
    </location>
</feature>
<feature type="region of interest" description="Disordered" evidence="1">
    <location>
        <begin position="181"/>
        <end position="257"/>
    </location>
</feature>
<dbReference type="Proteomes" id="UP000317650">
    <property type="component" value="Chromosome 4"/>
</dbReference>
<evidence type="ECO:0000256" key="1">
    <source>
        <dbReference type="SAM" id="MobiDB-lite"/>
    </source>
</evidence>
<dbReference type="PANTHER" id="PTHR31928">
    <property type="entry name" value="EXPRESSED PROTEIN"/>
    <property type="match status" value="1"/>
</dbReference>
<comment type="caution">
    <text evidence="4">The sequence shown here is derived from an EMBL/GenBank/DDBJ whole genome shotgun (WGS) entry which is preliminary data.</text>
</comment>
<evidence type="ECO:0008006" key="6">
    <source>
        <dbReference type="Google" id="ProtNLM"/>
    </source>
</evidence>
<evidence type="ECO:0000259" key="2">
    <source>
        <dbReference type="Pfam" id="PF06075"/>
    </source>
</evidence>
<feature type="compositionally biased region" description="Basic and acidic residues" evidence="1">
    <location>
        <begin position="405"/>
        <end position="422"/>
    </location>
</feature>
<evidence type="ECO:0000313" key="5">
    <source>
        <dbReference type="Proteomes" id="UP000317650"/>
    </source>
</evidence>
<evidence type="ECO:0000259" key="3">
    <source>
        <dbReference type="Pfam" id="PF21647"/>
    </source>
</evidence>
<keyword evidence="5" id="KW-1185">Reference proteome</keyword>
<accession>A0A4V4H9N1</accession>
<dbReference type="InterPro" id="IPR049172">
    <property type="entry name" value="DUF6857_pln"/>
</dbReference>
<feature type="domain" description="DUF6857" evidence="3">
    <location>
        <begin position="456"/>
        <end position="681"/>
    </location>
</feature>
<dbReference type="AlphaFoldDB" id="A0A4V4H9N1"/>
<reference evidence="4 5" key="1">
    <citation type="journal article" date="2019" name="Nat. Plants">
        <title>Genome sequencing of Musa balbisiana reveals subgenome evolution and function divergence in polyploid bananas.</title>
        <authorList>
            <person name="Yao X."/>
        </authorList>
    </citation>
    <scope>NUCLEOTIDE SEQUENCE [LARGE SCALE GENOMIC DNA]</scope>
    <source>
        <strain evidence="5">cv. DH-PKW</strain>
        <tissue evidence="4">Leaves</tissue>
    </source>
</reference>
<protein>
    <recommendedName>
        <fullName evidence="6">DUF936 domain-containing protein</fullName>
    </recommendedName>
</protein>
<sequence length="688" mass="73685">MASLTPGVLLKLLQSMNTDARVAGDHRSAILQVVGIVPALSASTGDDLWPSHGFYLQLSDSVNSTYVSLSDADADAVLSSRAQLGQLVHVDRLRFAHPVPRAVGLRPVPGARPHPFVGSPDPLVARSAPDHRGFIIQAASPAEAGPPLLPSASHRSNLPHLEEEKRTVFAAKENVVVGSGKIQSDAAGKPRRFSSTATSKLTARKNGPGSGNGTGEQLRDPSPAMKTSSRPSSPALGGRASSRPSSPVPSKCEVPSLVGAKEENRRVAREPAIIVPSRYRQPSPVGRKAAASPMGRRGSMSPARRLSGGLKVASPATADGGGKKKIGLVVAGISRGSDSLVASVKSIRKSWDDSSPSSVVASESKEKEGSKSKLDKESFLRTQAAISRRLSDAEGVQANSAEASSNEKRRTSRKTESFSESEKNYMAPRITVHDRKWTDGSIPFNCVSDNLARLGKTSNPVPTIDRFLSIYDDVLRCSTVAESLCANRNGGDGLKDATLTERSRLASLWVEAALATDLEVIDLLNNARLPKHKASEKQVDPPRTSLSKRQSFGTPAKSHQVKVLPCSTSNTWTRGHGVSETADLGRALRHEMQIWFLRFVEVAIDGGFRLFGETTDNAREANRKDNSKVAAVLSQLKRINDWLDGVGRTAEGGETLREKIERLKRKIYGFVIAHVGSAFDTSISLTKV</sequence>
<organism evidence="4 5">
    <name type="scientific">Musa balbisiana</name>
    <name type="common">Banana</name>
    <dbReference type="NCBI Taxonomy" id="52838"/>
    <lineage>
        <taxon>Eukaryota</taxon>
        <taxon>Viridiplantae</taxon>
        <taxon>Streptophyta</taxon>
        <taxon>Embryophyta</taxon>
        <taxon>Tracheophyta</taxon>
        <taxon>Spermatophyta</taxon>
        <taxon>Magnoliopsida</taxon>
        <taxon>Liliopsida</taxon>
        <taxon>Zingiberales</taxon>
        <taxon>Musaceae</taxon>
        <taxon>Musa</taxon>
    </lineage>
</organism>
<dbReference type="InterPro" id="IPR010341">
    <property type="entry name" value="DUF936_pln"/>
</dbReference>
<feature type="region of interest" description="Disordered" evidence="1">
    <location>
        <begin position="279"/>
        <end position="325"/>
    </location>
</feature>
<dbReference type="PANTHER" id="PTHR31928:SF3">
    <property type="entry name" value="EXPRESSED PROTEIN"/>
    <property type="match status" value="1"/>
</dbReference>